<keyword evidence="4" id="KW-1185">Reference proteome</keyword>
<dbReference type="EMBL" id="JARJCM010000118">
    <property type="protein sequence ID" value="KAJ7027917.1"/>
    <property type="molecule type" value="Genomic_DNA"/>
</dbReference>
<dbReference type="InterPro" id="IPR000156">
    <property type="entry name" value="Ran_bind_dom"/>
</dbReference>
<evidence type="ECO:0000256" key="1">
    <source>
        <dbReference type="SAM" id="MobiDB-lite"/>
    </source>
</evidence>
<dbReference type="Proteomes" id="UP001218188">
    <property type="component" value="Unassembled WGS sequence"/>
</dbReference>
<feature type="region of interest" description="Disordered" evidence="1">
    <location>
        <begin position="271"/>
        <end position="292"/>
    </location>
</feature>
<feature type="compositionally biased region" description="Low complexity" evidence="1">
    <location>
        <begin position="283"/>
        <end position="292"/>
    </location>
</feature>
<organism evidence="3 4">
    <name type="scientific">Mycena alexandri</name>
    <dbReference type="NCBI Taxonomy" id="1745969"/>
    <lineage>
        <taxon>Eukaryota</taxon>
        <taxon>Fungi</taxon>
        <taxon>Dikarya</taxon>
        <taxon>Basidiomycota</taxon>
        <taxon>Agaricomycotina</taxon>
        <taxon>Agaricomycetes</taxon>
        <taxon>Agaricomycetidae</taxon>
        <taxon>Agaricales</taxon>
        <taxon>Marasmiineae</taxon>
        <taxon>Mycenaceae</taxon>
        <taxon>Mycena</taxon>
    </lineage>
</organism>
<proteinExistence type="predicted"/>
<sequence length="433" mass="47078">MIPVADSFNVVVCGFATLAATVGYAYTRKARPLPSRAVSQHALADQSILDSSSTIVVPEKSMDESDANKENPLPDQAPEASPNTIPEKSMPDLDYSAESITVSETAAIVPEAAPTVLAENSSLKRKRTPEQEEVDPEMAYPNNLKSIYPPRKRRSGSVSDEEPSEATKEIVVQLCDSAITDKPLPVATPSADPVLVLKLEESVPPEAPKPEPIFTEVPRFIFPKTPPRMTHFPSTRSTTASPGFANFAGSSSPFFSPSPYSAAKPIWLSTTEDKAEGESESEPALAAAKTPPTLSIQTLSTGEEEEDVTLELKGVKLYVKRGEANFSGGMVGHIKLLSHKTSLSKRLLFRREPLWKVSMNVRMQPTVRCTFDAQENVLRVALKELEDKWESGSATAAPQTVIYAFKPSRSCRKSDFQDFAEALLAQAREGGQL</sequence>
<dbReference type="SUPFAM" id="SSF50729">
    <property type="entry name" value="PH domain-like"/>
    <property type="match status" value="1"/>
</dbReference>
<feature type="compositionally biased region" description="Basic and acidic residues" evidence="1">
    <location>
        <begin position="60"/>
        <end position="69"/>
    </location>
</feature>
<feature type="region of interest" description="Disordered" evidence="1">
    <location>
        <begin position="60"/>
        <end position="87"/>
    </location>
</feature>
<accession>A0AAD6SIR6</accession>
<protein>
    <recommendedName>
        <fullName evidence="2">RanBD1 domain-containing protein</fullName>
    </recommendedName>
</protein>
<dbReference type="InterPro" id="IPR011993">
    <property type="entry name" value="PH-like_dom_sf"/>
</dbReference>
<dbReference type="PROSITE" id="PS50196">
    <property type="entry name" value="RANBD1"/>
    <property type="match status" value="1"/>
</dbReference>
<reference evidence="3" key="1">
    <citation type="submission" date="2023-03" db="EMBL/GenBank/DDBJ databases">
        <title>Massive genome expansion in bonnet fungi (Mycena s.s.) driven by repeated elements and novel gene families across ecological guilds.</title>
        <authorList>
            <consortium name="Lawrence Berkeley National Laboratory"/>
            <person name="Harder C.B."/>
            <person name="Miyauchi S."/>
            <person name="Viragh M."/>
            <person name="Kuo A."/>
            <person name="Thoen E."/>
            <person name="Andreopoulos B."/>
            <person name="Lu D."/>
            <person name="Skrede I."/>
            <person name="Drula E."/>
            <person name="Henrissat B."/>
            <person name="Morin E."/>
            <person name="Kohler A."/>
            <person name="Barry K."/>
            <person name="LaButti K."/>
            <person name="Morin E."/>
            <person name="Salamov A."/>
            <person name="Lipzen A."/>
            <person name="Mereny Z."/>
            <person name="Hegedus B."/>
            <person name="Baldrian P."/>
            <person name="Stursova M."/>
            <person name="Weitz H."/>
            <person name="Taylor A."/>
            <person name="Grigoriev I.V."/>
            <person name="Nagy L.G."/>
            <person name="Martin F."/>
            <person name="Kauserud H."/>
        </authorList>
    </citation>
    <scope>NUCLEOTIDE SEQUENCE</scope>
    <source>
        <strain evidence="3">CBHHK200</strain>
    </source>
</reference>
<name>A0AAD6SIR6_9AGAR</name>
<feature type="domain" description="RanBD1" evidence="2">
    <location>
        <begin position="280"/>
        <end position="368"/>
    </location>
</feature>
<gene>
    <name evidence="3" type="ORF">C8F04DRAFT_73447</name>
</gene>
<feature type="region of interest" description="Disordered" evidence="1">
    <location>
        <begin position="119"/>
        <end position="167"/>
    </location>
</feature>
<comment type="caution">
    <text evidence="3">The sequence shown here is derived from an EMBL/GenBank/DDBJ whole genome shotgun (WGS) entry which is preliminary data.</text>
</comment>
<evidence type="ECO:0000259" key="2">
    <source>
        <dbReference type="PROSITE" id="PS50196"/>
    </source>
</evidence>
<evidence type="ECO:0000313" key="4">
    <source>
        <dbReference type="Proteomes" id="UP001218188"/>
    </source>
</evidence>
<evidence type="ECO:0000313" key="3">
    <source>
        <dbReference type="EMBL" id="KAJ7027917.1"/>
    </source>
</evidence>
<dbReference type="AlphaFoldDB" id="A0AAD6SIR6"/>
<dbReference type="Pfam" id="PF00638">
    <property type="entry name" value="Ran_BP1"/>
    <property type="match status" value="1"/>
</dbReference>
<dbReference type="Gene3D" id="2.30.29.30">
    <property type="entry name" value="Pleckstrin-homology domain (PH domain)/Phosphotyrosine-binding domain (PTB)"/>
    <property type="match status" value="1"/>
</dbReference>